<dbReference type="STRING" id="48256.CLHUN_16100"/>
<dbReference type="SUPFAM" id="SSF53955">
    <property type="entry name" value="Lysozyme-like"/>
    <property type="match status" value="1"/>
</dbReference>
<gene>
    <name evidence="4" type="primary">slt_1</name>
    <name evidence="4" type="ORF">CLHUN_16100</name>
</gene>
<keyword evidence="4" id="KW-0456">Lyase</keyword>
<dbReference type="CDD" id="cd16896">
    <property type="entry name" value="LT_Slt70-like"/>
    <property type="match status" value="1"/>
</dbReference>
<keyword evidence="5" id="KW-1185">Reference proteome</keyword>
<comment type="similarity">
    <text evidence="1">Belongs to the transglycosylase Slt family.</text>
</comment>
<dbReference type="Pfam" id="PF01464">
    <property type="entry name" value="SLT"/>
    <property type="match status" value="1"/>
</dbReference>
<evidence type="ECO:0000313" key="5">
    <source>
        <dbReference type="Proteomes" id="UP000191554"/>
    </source>
</evidence>
<dbReference type="InterPro" id="IPR008258">
    <property type="entry name" value="Transglycosylase_SLT_dom_1"/>
</dbReference>
<evidence type="ECO:0000256" key="2">
    <source>
        <dbReference type="SAM" id="Phobius"/>
    </source>
</evidence>
<dbReference type="InterPro" id="IPR000189">
    <property type="entry name" value="Transglyc_AS"/>
</dbReference>
<dbReference type="InterPro" id="IPR023346">
    <property type="entry name" value="Lysozyme-like_dom_sf"/>
</dbReference>
<feature type="transmembrane region" description="Helical" evidence="2">
    <location>
        <begin position="12"/>
        <end position="38"/>
    </location>
</feature>
<evidence type="ECO:0000313" key="4">
    <source>
        <dbReference type="EMBL" id="OPX44616.1"/>
    </source>
</evidence>
<dbReference type="PROSITE" id="PS00922">
    <property type="entry name" value="TRANSGLYCOSYLASE"/>
    <property type="match status" value="1"/>
</dbReference>
<feature type="domain" description="Transglycosylase SLT" evidence="3">
    <location>
        <begin position="45"/>
        <end position="155"/>
    </location>
</feature>
<organism evidence="4 5">
    <name type="scientific">Ruminiclostridium hungatei</name>
    <name type="common">Clostridium hungatei</name>
    <dbReference type="NCBI Taxonomy" id="48256"/>
    <lineage>
        <taxon>Bacteria</taxon>
        <taxon>Bacillati</taxon>
        <taxon>Bacillota</taxon>
        <taxon>Clostridia</taxon>
        <taxon>Eubacteriales</taxon>
        <taxon>Oscillospiraceae</taxon>
        <taxon>Ruminiclostridium</taxon>
    </lineage>
</organism>
<comment type="caution">
    <text evidence="4">The sequence shown here is derived from an EMBL/GenBank/DDBJ whole genome shotgun (WGS) entry which is preliminary data.</text>
</comment>
<keyword evidence="2" id="KW-0472">Membrane</keyword>
<dbReference type="GO" id="GO:0016020">
    <property type="term" value="C:membrane"/>
    <property type="evidence" value="ECO:0007669"/>
    <property type="project" value="InterPro"/>
</dbReference>
<dbReference type="EMBL" id="MZGX01000008">
    <property type="protein sequence ID" value="OPX44616.1"/>
    <property type="molecule type" value="Genomic_DNA"/>
</dbReference>
<dbReference type="EC" id="4.2.2.-" evidence="4"/>
<dbReference type="Gene3D" id="1.10.530.10">
    <property type="match status" value="1"/>
</dbReference>
<protein>
    <submittedName>
        <fullName evidence="4">Soluble lytic murein transglycosylase</fullName>
        <ecNumber evidence="4">4.2.2.-</ecNumber>
    </submittedName>
</protein>
<keyword evidence="2" id="KW-1133">Transmembrane helix</keyword>
<sequence length="193" mass="22524">MKRRKTSGKYKTFLVFLLLVFFVLFSITVVKYALYYMYPTTYSQYVEKYAREYDLDKLLVYSMIKAESGFDPDAVSPRSAKGLMQIMDSTGEWAAEKISIENFETGQLLEPETNIRIGCWYIARLLKQYDQNAELALAAYNAGSGNVSKWLKDDSISSDGKTLDRIPFEETRNYVDKIKKYNWIYNKLYSKEK</sequence>
<dbReference type="RefSeq" id="WP_242656471.1">
    <property type="nucleotide sequence ID" value="NZ_MZGX01000008.1"/>
</dbReference>
<dbReference type="GO" id="GO:0008933">
    <property type="term" value="F:peptidoglycan lytic transglycosylase activity"/>
    <property type="evidence" value="ECO:0007669"/>
    <property type="project" value="InterPro"/>
</dbReference>
<dbReference type="GO" id="GO:0000270">
    <property type="term" value="P:peptidoglycan metabolic process"/>
    <property type="evidence" value="ECO:0007669"/>
    <property type="project" value="InterPro"/>
</dbReference>
<dbReference type="AlphaFoldDB" id="A0A1V4SM98"/>
<proteinExistence type="inferred from homology"/>
<keyword evidence="2" id="KW-0812">Transmembrane</keyword>
<dbReference type="PANTHER" id="PTHR37423">
    <property type="entry name" value="SOLUBLE LYTIC MUREIN TRANSGLYCOSYLASE-RELATED"/>
    <property type="match status" value="1"/>
</dbReference>
<reference evidence="4 5" key="1">
    <citation type="submission" date="2017-03" db="EMBL/GenBank/DDBJ databases">
        <title>Genome sequence of Clostridium hungatei DSM 14427.</title>
        <authorList>
            <person name="Poehlein A."/>
            <person name="Daniel R."/>
        </authorList>
    </citation>
    <scope>NUCLEOTIDE SEQUENCE [LARGE SCALE GENOMIC DNA]</scope>
    <source>
        <strain evidence="4 5">DSM 14427</strain>
    </source>
</reference>
<dbReference type="Proteomes" id="UP000191554">
    <property type="component" value="Unassembled WGS sequence"/>
</dbReference>
<accession>A0A1V4SM98</accession>
<evidence type="ECO:0000256" key="1">
    <source>
        <dbReference type="ARBA" id="ARBA00007734"/>
    </source>
</evidence>
<name>A0A1V4SM98_RUMHU</name>
<evidence type="ECO:0000259" key="3">
    <source>
        <dbReference type="Pfam" id="PF01464"/>
    </source>
</evidence>
<dbReference type="PANTHER" id="PTHR37423:SF2">
    <property type="entry name" value="MEMBRANE-BOUND LYTIC MUREIN TRANSGLYCOSYLASE C"/>
    <property type="match status" value="1"/>
</dbReference>